<protein>
    <submittedName>
        <fullName evidence="1">Prophage CP4-57 regulatory</fullName>
    </submittedName>
</protein>
<dbReference type="EMBL" id="CP002159">
    <property type="protein sequence ID" value="ADL56148.1"/>
    <property type="molecule type" value="Genomic_DNA"/>
</dbReference>
<dbReference type="Pfam" id="PF05930">
    <property type="entry name" value="Phage_AlpA"/>
    <property type="match status" value="1"/>
</dbReference>
<dbReference type="Proteomes" id="UP000001235">
    <property type="component" value="Chromosome"/>
</dbReference>
<sequence length="57" mass="6497">MLWNIHQVVAAVTLSKSTVYRLIKDGKFPQPVRISYKRVGWLKADIDSFVASLQHLA</sequence>
<keyword evidence="2" id="KW-1185">Reference proteome</keyword>
<dbReference type="OrthoDB" id="9182156at2"/>
<dbReference type="STRING" id="395494.Galf_2143"/>
<dbReference type="Gene3D" id="1.10.238.160">
    <property type="match status" value="1"/>
</dbReference>
<dbReference type="InterPro" id="IPR010260">
    <property type="entry name" value="AlpA"/>
</dbReference>
<proteinExistence type="predicted"/>
<evidence type="ECO:0000313" key="1">
    <source>
        <dbReference type="EMBL" id="ADL56148.1"/>
    </source>
</evidence>
<evidence type="ECO:0000313" key="2">
    <source>
        <dbReference type="Proteomes" id="UP000001235"/>
    </source>
</evidence>
<gene>
    <name evidence="1" type="ordered locus">Galf_2143</name>
</gene>
<name>D9SII5_GALCS</name>
<dbReference type="AlphaFoldDB" id="D9SII5"/>
<accession>D9SII5</accession>
<dbReference type="RefSeq" id="WP_013294079.1">
    <property type="nucleotide sequence ID" value="NC_014394.1"/>
</dbReference>
<dbReference type="HOGENOM" id="CLU_140176_15_4_4"/>
<reference evidence="1 2" key="1">
    <citation type="submission" date="2010-08" db="EMBL/GenBank/DDBJ databases">
        <title>Complete sequence of Gallionella capsiferriformans ES-2.</title>
        <authorList>
            <consortium name="US DOE Joint Genome Institute"/>
            <person name="Lucas S."/>
            <person name="Copeland A."/>
            <person name="Lapidus A."/>
            <person name="Cheng J.-F."/>
            <person name="Bruce D."/>
            <person name="Goodwin L."/>
            <person name="Pitluck S."/>
            <person name="Chertkov O."/>
            <person name="Davenport K.W."/>
            <person name="Detter J.C."/>
            <person name="Han C."/>
            <person name="Tapia R."/>
            <person name="Land M."/>
            <person name="Hauser L."/>
            <person name="Chang Y.-J."/>
            <person name="Jeffries C."/>
            <person name="Kyrpides N."/>
            <person name="Ivanova N."/>
            <person name="Mikhailova N."/>
            <person name="Shelobolina E.S."/>
            <person name="Picardal F."/>
            <person name="Roden E."/>
            <person name="Emerson D."/>
            <person name="Woyke T."/>
        </authorList>
    </citation>
    <scope>NUCLEOTIDE SEQUENCE [LARGE SCALE GENOMIC DNA]</scope>
    <source>
        <strain evidence="1 2">ES-2</strain>
    </source>
</reference>
<dbReference type="KEGG" id="gca:Galf_2143"/>
<organism evidence="1 2">
    <name type="scientific">Gallionella capsiferriformans (strain ES-2)</name>
    <name type="common">Gallionella ferruginea capsiferriformans (strain ES-2)</name>
    <dbReference type="NCBI Taxonomy" id="395494"/>
    <lineage>
        <taxon>Bacteria</taxon>
        <taxon>Pseudomonadati</taxon>
        <taxon>Pseudomonadota</taxon>
        <taxon>Betaproteobacteria</taxon>
        <taxon>Nitrosomonadales</taxon>
        <taxon>Gallionellaceae</taxon>
        <taxon>Gallionella</taxon>
    </lineage>
</organism>
<dbReference type="eggNOG" id="COG3311">
    <property type="taxonomic scope" value="Bacteria"/>
</dbReference>